<evidence type="ECO:0000313" key="1">
    <source>
        <dbReference type="EMBL" id="QQO97296.1"/>
    </source>
</evidence>
<protein>
    <submittedName>
        <fullName evidence="1">Uncharacterized protein</fullName>
    </submittedName>
</protein>
<dbReference type="EMBL" id="MT732450">
    <property type="protein sequence ID" value="QQO97296.1"/>
    <property type="molecule type" value="Genomic_DNA"/>
</dbReference>
<proteinExistence type="predicted"/>
<organism evidence="1 2">
    <name type="scientific">Maribacter phage Colly_1</name>
    <dbReference type="NCBI Taxonomy" id="2745691"/>
    <lineage>
        <taxon>Viruses</taxon>
        <taxon>Duplodnaviria</taxon>
        <taxon>Heunggongvirae</taxon>
        <taxon>Uroviricota</taxon>
        <taxon>Caudoviricetes</taxon>
        <taxon>Molycolviridae</taxon>
        <taxon>Mollyvirus</taxon>
        <taxon>Mollyvirus colly</taxon>
    </lineage>
</organism>
<evidence type="ECO:0000313" key="2">
    <source>
        <dbReference type="Proteomes" id="UP000693899"/>
    </source>
</evidence>
<reference evidence="1" key="1">
    <citation type="submission" date="2020-07" db="EMBL/GenBank/DDBJ databases">
        <title>Highly diverse flavobacterial phages as mortality factor during North Sea spring blooms.</title>
        <authorList>
            <person name="Bartlau N."/>
            <person name="Wichels A."/>
            <person name="Krohne G."/>
            <person name="Adriaenssens E.M."/>
            <person name="Heins A."/>
            <person name="Fuchs B.M."/>
            <person name="Amann R."/>
            <person name="Moraru C."/>
        </authorList>
    </citation>
    <scope>NUCLEOTIDE SEQUENCE</scope>
</reference>
<sequence length="127" mass="15545">MEKVIKYKDQSISVVARYNKLIKSRPVIIIKDLNTGETWKKEFRSHGSTRYIFNKIEDLIKKLDRADWELMREREQIFTLQVRMYSRQQVRVGNAKEPERGVYRKRSYYHSDVHKRIETFRDYEDIL</sequence>
<name>A0A8E4UXZ7_9CAUD</name>
<gene>
    <name evidence="1" type="ORF">Colly1_190</name>
</gene>
<dbReference type="Proteomes" id="UP000693899">
    <property type="component" value="Segment"/>
</dbReference>
<accession>A0A8E4UXZ7</accession>
<keyword evidence="2" id="KW-1185">Reference proteome</keyword>